<organism evidence="1 2">
    <name type="scientific">Chelatococcus reniformis</name>
    <dbReference type="NCBI Taxonomy" id="1494448"/>
    <lineage>
        <taxon>Bacteria</taxon>
        <taxon>Pseudomonadati</taxon>
        <taxon>Pseudomonadota</taxon>
        <taxon>Alphaproteobacteria</taxon>
        <taxon>Hyphomicrobiales</taxon>
        <taxon>Chelatococcaceae</taxon>
        <taxon>Chelatococcus</taxon>
    </lineage>
</organism>
<evidence type="ECO:0000313" key="2">
    <source>
        <dbReference type="Proteomes" id="UP000637002"/>
    </source>
</evidence>
<name>A0A916U627_9HYPH</name>
<dbReference type="RefSeq" id="WP_188608977.1">
    <property type="nucleotide sequence ID" value="NZ_BMGG01000003.1"/>
</dbReference>
<keyword evidence="2" id="KW-1185">Reference proteome</keyword>
<reference evidence="1" key="2">
    <citation type="submission" date="2020-09" db="EMBL/GenBank/DDBJ databases">
        <authorList>
            <person name="Sun Q."/>
            <person name="Zhou Y."/>
        </authorList>
    </citation>
    <scope>NUCLEOTIDE SEQUENCE</scope>
    <source>
        <strain evidence="1">CGMCC 1.12919</strain>
    </source>
</reference>
<dbReference type="Proteomes" id="UP000637002">
    <property type="component" value="Unassembled WGS sequence"/>
</dbReference>
<evidence type="ECO:0000313" key="1">
    <source>
        <dbReference type="EMBL" id="GGC61215.1"/>
    </source>
</evidence>
<sequence length="152" mass="16276">MTTQRAPAAVLASLAAETAGAAGDWQWLVQGDEDNPYLVYEKRDRSESGFPLICDNAARQAEVSVPLGRAAKRGQPVTIALIAGEQRIALKGLAANDNGVYGHARRVPYRAVVGLLGSAGRVRLAIGARASELAEAGRHERLREFVELCKIK</sequence>
<dbReference type="AlphaFoldDB" id="A0A916U627"/>
<reference evidence="1" key="1">
    <citation type="journal article" date="2014" name="Int. J. Syst. Evol. Microbiol.">
        <title>Complete genome sequence of Corynebacterium casei LMG S-19264T (=DSM 44701T), isolated from a smear-ripened cheese.</title>
        <authorList>
            <consortium name="US DOE Joint Genome Institute (JGI-PGF)"/>
            <person name="Walter F."/>
            <person name="Albersmeier A."/>
            <person name="Kalinowski J."/>
            <person name="Ruckert C."/>
        </authorList>
    </citation>
    <scope>NUCLEOTIDE SEQUENCE</scope>
    <source>
        <strain evidence="1">CGMCC 1.12919</strain>
    </source>
</reference>
<dbReference type="EMBL" id="BMGG01000003">
    <property type="protein sequence ID" value="GGC61215.1"/>
    <property type="molecule type" value="Genomic_DNA"/>
</dbReference>
<gene>
    <name evidence="1" type="ORF">GCM10010994_19710</name>
</gene>
<proteinExistence type="predicted"/>
<protein>
    <submittedName>
        <fullName evidence="1">Uncharacterized protein</fullName>
    </submittedName>
</protein>
<accession>A0A916U627</accession>
<comment type="caution">
    <text evidence="1">The sequence shown here is derived from an EMBL/GenBank/DDBJ whole genome shotgun (WGS) entry which is preliminary data.</text>
</comment>